<name>A0ABS4FUS5_9BACL</name>
<dbReference type="InterPro" id="IPR002716">
    <property type="entry name" value="PIN_dom"/>
</dbReference>
<feature type="domain" description="PIN" evidence="3">
    <location>
        <begin position="121"/>
        <end position="244"/>
    </location>
</feature>
<protein>
    <submittedName>
        <fullName evidence="4">rRNA-processing protein FCF1</fullName>
    </submittedName>
</protein>
<reference evidence="4 5" key="1">
    <citation type="submission" date="2021-03" db="EMBL/GenBank/DDBJ databases">
        <title>Genomic Encyclopedia of Type Strains, Phase IV (KMG-IV): sequencing the most valuable type-strain genomes for metagenomic binning, comparative biology and taxonomic classification.</title>
        <authorList>
            <person name="Goeker M."/>
        </authorList>
    </citation>
    <scope>NUCLEOTIDE SEQUENCE [LARGE SCALE GENOMIC DNA]</scope>
    <source>
        <strain evidence="4 5">DSM 14349</strain>
    </source>
</reference>
<dbReference type="InterPro" id="IPR029060">
    <property type="entry name" value="PIN-like_dom_sf"/>
</dbReference>
<dbReference type="Gene3D" id="3.40.50.1010">
    <property type="entry name" value="5'-nuclease"/>
    <property type="match status" value="1"/>
</dbReference>
<dbReference type="Pfam" id="PF13638">
    <property type="entry name" value="PIN_4"/>
    <property type="match status" value="1"/>
</dbReference>
<evidence type="ECO:0000313" key="5">
    <source>
        <dbReference type="Proteomes" id="UP001519272"/>
    </source>
</evidence>
<keyword evidence="5" id="KW-1185">Reference proteome</keyword>
<dbReference type="RefSeq" id="WP_210089914.1">
    <property type="nucleotide sequence ID" value="NZ_JAGGKG010000014.1"/>
</dbReference>
<evidence type="ECO:0000313" key="4">
    <source>
        <dbReference type="EMBL" id="MBP1906320.1"/>
    </source>
</evidence>
<proteinExistence type="predicted"/>
<evidence type="ECO:0000256" key="2">
    <source>
        <dbReference type="SAM" id="SignalP"/>
    </source>
</evidence>
<sequence length="456" mass="51229">MKKGLAICLLLVTGLFVWNVTAFASESVQQIVEAQHDKSASFIRLFISLVALVLFIAIARTLFLFQYYKNIFGTKEALLRILFNSRSLTSTNVRHLAKNPFLQQYKKAIIEKSGQGIAFGLDTNILMHHPSETFGLLKYEHIFISREVQKELDGLKNNSNTETAANARRAFKAIEDAQRQGHALTILPSVDFKTLTELKLTDTMDDRILAAYLQLHKQGKAIIFLTNDRGAKITARNAGMPVLELEQSSKGANNPWTSFIATGVFALILLIGLVGYNAVSFFQASSQVSKGFSDARSSLFNKANIDTSSYDKIIEQINEDISHIYNYNNVSQFVEPTERGYAVLQSLKAMNHSERAEPTSELREILHPLATQYYPSIQLSKETDETIQGIFYFGQKDIRFGLLMLNWLNSGNDDDLRELLAIDSSAVGIQLFTDYDNLDQVKHDIINIVSYGPFDN</sequence>
<keyword evidence="1" id="KW-1133">Transmembrane helix</keyword>
<dbReference type="Proteomes" id="UP001519272">
    <property type="component" value="Unassembled WGS sequence"/>
</dbReference>
<feature type="signal peptide" evidence="2">
    <location>
        <begin position="1"/>
        <end position="24"/>
    </location>
</feature>
<keyword evidence="2" id="KW-0732">Signal</keyword>
<feature type="transmembrane region" description="Helical" evidence="1">
    <location>
        <begin position="256"/>
        <end position="279"/>
    </location>
</feature>
<accession>A0ABS4FUS5</accession>
<keyword evidence="1" id="KW-0812">Transmembrane</keyword>
<organism evidence="4 5">
    <name type="scientific">Paenibacillus turicensis</name>
    <dbReference type="NCBI Taxonomy" id="160487"/>
    <lineage>
        <taxon>Bacteria</taxon>
        <taxon>Bacillati</taxon>
        <taxon>Bacillota</taxon>
        <taxon>Bacilli</taxon>
        <taxon>Bacillales</taxon>
        <taxon>Paenibacillaceae</taxon>
        <taxon>Paenibacillus</taxon>
    </lineage>
</organism>
<evidence type="ECO:0000259" key="3">
    <source>
        <dbReference type="Pfam" id="PF13638"/>
    </source>
</evidence>
<evidence type="ECO:0000256" key="1">
    <source>
        <dbReference type="SAM" id="Phobius"/>
    </source>
</evidence>
<comment type="caution">
    <text evidence="4">The sequence shown here is derived from an EMBL/GenBank/DDBJ whole genome shotgun (WGS) entry which is preliminary data.</text>
</comment>
<feature type="chain" id="PRO_5045836674" evidence="2">
    <location>
        <begin position="25"/>
        <end position="456"/>
    </location>
</feature>
<dbReference type="SUPFAM" id="SSF88723">
    <property type="entry name" value="PIN domain-like"/>
    <property type="match status" value="1"/>
</dbReference>
<gene>
    <name evidence="4" type="ORF">J2Z32_002969</name>
</gene>
<feature type="transmembrane region" description="Helical" evidence="1">
    <location>
        <begin position="40"/>
        <end position="65"/>
    </location>
</feature>
<dbReference type="EMBL" id="JAGGKG010000014">
    <property type="protein sequence ID" value="MBP1906320.1"/>
    <property type="molecule type" value="Genomic_DNA"/>
</dbReference>
<keyword evidence="1" id="KW-0472">Membrane</keyword>